<organism evidence="5 6">
    <name type="scientific">Corchorus olitorius</name>
    <dbReference type="NCBI Taxonomy" id="93759"/>
    <lineage>
        <taxon>Eukaryota</taxon>
        <taxon>Viridiplantae</taxon>
        <taxon>Streptophyta</taxon>
        <taxon>Embryophyta</taxon>
        <taxon>Tracheophyta</taxon>
        <taxon>Spermatophyta</taxon>
        <taxon>Magnoliopsida</taxon>
        <taxon>eudicotyledons</taxon>
        <taxon>Gunneridae</taxon>
        <taxon>Pentapetalae</taxon>
        <taxon>rosids</taxon>
        <taxon>malvids</taxon>
        <taxon>Malvales</taxon>
        <taxon>Malvaceae</taxon>
        <taxon>Grewioideae</taxon>
        <taxon>Apeibeae</taxon>
        <taxon>Corchorus</taxon>
    </lineage>
</organism>
<dbReference type="EMBL" id="AWUE01023199">
    <property type="protein sequence ID" value="OMO54625.1"/>
    <property type="molecule type" value="Genomic_DNA"/>
</dbReference>
<protein>
    <recommendedName>
        <fullName evidence="4">IBH1-like N-terminal domain-containing protein</fullName>
    </recommendedName>
</protein>
<proteinExistence type="predicted"/>
<gene>
    <name evidence="5" type="ORF">COLO4_36375</name>
</gene>
<feature type="region of interest" description="Disordered" evidence="3">
    <location>
        <begin position="119"/>
        <end position="144"/>
    </location>
</feature>
<comment type="caution">
    <text evidence="5">The sequence shown here is derived from an EMBL/GenBank/DDBJ whole genome shotgun (WGS) entry which is preliminary data.</text>
</comment>
<evidence type="ECO:0000313" key="6">
    <source>
        <dbReference type="Proteomes" id="UP000187203"/>
    </source>
</evidence>
<evidence type="ECO:0000256" key="3">
    <source>
        <dbReference type="SAM" id="MobiDB-lite"/>
    </source>
</evidence>
<dbReference type="InterPro" id="IPR044660">
    <property type="entry name" value="IBH1-like"/>
</dbReference>
<keyword evidence="6" id="KW-1185">Reference proteome</keyword>
<accession>A0A1R3G959</accession>
<dbReference type="Proteomes" id="UP000187203">
    <property type="component" value="Unassembled WGS sequence"/>
</dbReference>
<keyword evidence="1" id="KW-0805">Transcription regulation</keyword>
<dbReference type="InterPro" id="IPR059002">
    <property type="entry name" value="IBH1_N"/>
</dbReference>
<dbReference type="PANTHER" id="PTHR33124:SF42">
    <property type="entry name" value="TRANSCRIPTION FACTOR BHLH146"/>
    <property type="match status" value="1"/>
</dbReference>
<evidence type="ECO:0000256" key="2">
    <source>
        <dbReference type="ARBA" id="ARBA00023163"/>
    </source>
</evidence>
<dbReference type="PANTHER" id="PTHR33124">
    <property type="entry name" value="TRANSCRIPTION FACTOR IBH1-LIKE 1"/>
    <property type="match status" value="1"/>
</dbReference>
<feature type="compositionally biased region" description="Basic and acidic residues" evidence="3">
    <location>
        <begin position="120"/>
        <end position="140"/>
    </location>
</feature>
<sequence length="198" mass="22650">MLTMSKRRRIYSPPEPRKIIMQECFARNYVNYLVPALAKISKESNHEEIEKIVRYEADMALVLSAEGCAWSHALKHKLQLNVINVDTFPGSSNQAQNHVKMEDDQNAKLPKKISANVFPNDDKPKRSERREMQAAGTKEEVEIESEEEEISRKLTYIRTLLPGGSEMVVNDLMLSELGSYISCLELQVNILRSMVQII</sequence>
<evidence type="ECO:0000313" key="5">
    <source>
        <dbReference type="EMBL" id="OMO54625.1"/>
    </source>
</evidence>
<reference evidence="6" key="1">
    <citation type="submission" date="2013-09" db="EMBL/GenBank/DDBJ databases">
        <title>Corchorus olitorius genome sequencing.</title>
        <authorList>
            <person name="Alam M."/>
            <person name="Haque M.S."/>
            <person name="Islam M.S."/>
            <person name="Emdad E.M."/>
            <person name="Islam M.M."/>
            <person name="Ahmed B."/>
            <person name="Halim A."/>
            <person name="Hossen Q.M.M."/>
            <person name="Hossain M.Z."/>
            <person name="Ahmed R."/>
            <person name="Khan M.M."/>
            <person name="Islam R."/>
            <person name="Rashid M.M."/>
            <person name="Khan S.A."/>
            <person name="Rahman M.S."/>
            <person name="Alam M."/>
            <person name="Yahiya A.S."/>
            <person name="Khan M.S."/>
            <person name="Azam M.S."/>
            <person name="Haque T."/>
            <person name="Lashkar M.Z.H."/>
            <person name="Akhand A.I."/>
            <person name="Morshed G."/>
            <person name="Roy S."/>
            <person name="Uddin K.S."/>
            <person name="Rabeya T."/>
            <person name="Hossain A.S."/>
            <person name="Chowdhury A."/>
            <person name="Snigdha A.R."/>
            <person name="Mortoza M.S."/>
            <person name="Matin S.A."/>
            <person name="Hoque S.M.E."/>
            <person name="Islam M.K."/>
            <person name="Roy D.K."/>
            <person name="Haider R."/>
            <person name="Moosa M.M."/>
            <person name="Elias S.M."/>
            <person name="Hasan A.M."/>
            <person name="Jahan S."/>
            <person name="Shafiuddin M."/>
            <person name="Mahmood N."/>
            <person name="Shommy N.S."/>
        </authorList>
    </citation>
    <scope>NUCLEOTIDE SEQUENCE [LARGE SCALE GENOMIC DNA]</scope>
    <source>
        <strain evidence="6">cv. O-4</strain>
    </source>
</reference>
<keyword evidence="2" id="KW-0804">Transcription</keyword>
<dbReference type="GO" id="GO:0006355">
    <property type="term" value="P:regulation of DNA-templated transcription"/>
    <property type="evidence" value="ECO:0007669"/>
    <property type="project" value="InterPro"/>
</dbReference>
<feature type="domain" description="IBH1-like N-terminal" evidence="4">
    <location>
        <begin position="23"/>
        <end position="81"/>
    </location>
</feature>
<evidence type="ECO:0000256" key="1">
    <source>
        <dbReference type="ARBA" id="ARBA00023015"/>
    </source>
</evidence>
<evidence type="ECO:0000259" key="4">
    <source>
        <dbReference type="Pfam" id="PF26576"/>
    </source>
</evidence>
<dbReference type="AlphaFoldDB" id="A0A1R3G959"/>
<dbReference type="OrthoDB" id="658598at2759"/>
<name>A0A1R3G959_9ROSI</name>
<dbReference type="Pfam" id="PF26576">
    <property type="entry name" value="IBH1_N"/>
    <property type="match status" value="1"/>
</dbReference>